<dbReference type="RefSeq" id="WP_091408889.1">
    <property type="nucleotide sequence ID" value="NZ_LT629749.1"/>
</dbReference>
<proteinExistence type="inferred from homology"/>
<evidence type="ECO:0000313" key="7">
    <source>
        <dbReference type="EMBL" id="SDR71962.1"/>
    </source>
</evidence>
<dbReference type="EMBL" id="LT629749">
    <property type="protein sequence ID" value="SDR71962.1"/>
    <property type="molecule type" value="Genomic_DNA"/>
</dbReference>
<evidence type="ECO:0000256" key="5">
    <source>
        <dbReference type="PIRSR" id="PIRSR602129-50"/>
    </source>
</evidence>
<dbReference type="Pfam" id="PF00282">
    <property type="entry name" value="Pyridoxal_deC"/>
    <property type="match status" value="1"/>
</dbReference>
<evidence type="ECO:0000256" key="4">
    <source>
        <dbReference type="ARBA" id="ARBA00038302"/>
    </source>
</evidence>
<sequence length="480" mass="50157">MNPDEVRRQLDAVRADDLPTHGGRTLAYVYDSGLAEADALGREALAAFGGTNGLDPTAFPSLLRMEQDLVGMAADLLDGPPGTVGSVTSGGTESLLLAVQTARDARPDVSRPTLVMPSSAHASFHKAAHYFGVRPVLVDVDPQTGRAVASAMADAIDADTVLVVASAPSYPHGVVDPVTEIATHAQAAGVRCHVDACIGGWLLPFLRRDDPELPAFSFLVPGVTSISVDLHKYGYTPKGVSLLLHRSAQLRRPQLFASAAWPGYTMLNTTTQSTRSGGPIAAAWAITRLIGDDGYLALARQVRDGLTSLVDAVQARPHLRVVGRPSSSLVALASDDAFDIFTVADELLARGWYVQPQLSFGPFPPTLHLSVSAATVPRLPEFLDALDAAVAAAVAAGPTTADPGLAGVLAELDPTTLDDAGFDQLLAMAGLVDGSGTPTLPTRMAPVNATLDVAPPSLREALLLGYLDRISRPVRAADRG</sequence>
<dbReference type="GO" id="GO:0030170">
    <property type="term" value="F:pyridoxal phosphate binding"/>
    <property type="evidence" value="ECO:0007669"/>
    <property type="project" value="InterPro"/>
</dbReference>
<evidence type="ECO:0000256" key="6">
    <source>
        <dbReference type="RuleBase" id="RU000382"/>
    </source>
</evidence>
<dbReference type="InterPro" id="IPR015421">
    <property type="entry name" value="PyrdxlP-dep_Trfase_major"/>
</dbReference>
<dbReference type="InterPro" id="IPR002129">
    <property type="entry name" value="PyrdxlP-dep_de-COase"/>
</dbReference>
<comment type="cofactor">
    <cofactor evidence="1 5 6">
        <name>pyridoxal 5'-phosphate</name>
        <dbReference type="ChEBI" id="CHEBI:597326"/>
    </cofactor>
</comment>
<dbReference type="Proteomes" id="UP000199092">
    <property type="component" value="Chromosome I"/>
</dbReference>
<keyword evidence="3 6" id="KW-0456">Lyase</keyword>
<dbReference type="PANTHER" id="PTHR42735:SF6">
    <property type="entry name" value="SPHINGOSINE-1-PHOSPHATE LYASE 1"/>
    <property type="match status" value="1"/>
</dbReference>
<dbReference type="AlphaFoldDB" id="A0A1H1LCC4"/>
<comment type="similarity">
    <text evidence="4">Belongs to the group II decarboxylase family. Sphingosine-1-phosphate lyase subfamily.</text>
</comment>
<dbReference type="SUPFAM" id="SSF53383">
    <property type="entry name" value="PLP-dependent transferases"/>
    <property type="match status" value="1"/>
</dbReference>
<protein>
    <submittedName>
        <fullName evidence="7">Glutamate or tyrosine decarboxylase</fullName>
    </submittedName>
</protein>
<name>A0A1H1LCC4_9ACTN</name>
<evidence type="ECO:0000313" key="8">
    <source>
        <dbReference type="Proteomes" id="UP000199092"/>
    </source>
</evidence>
<dbReference type="InterPro" id="IPR050477">
    <property type="entry name" value="GrpII_AminoAcid_Decarb"/>
</dbReference>
<dbReference type="STRING" id="546871.SAMN04488543_0194"/>
<dbReference type="InterPro" id="IPR015424">
    <property type="entry name" value="PyrdxlP-dep_Trfase"/>
</dbReference>
<evidence type="ECO:0000256" key="2">
    <source>
        <dbReference type="ARBA" id="ARBA00022898"/>
    </source>
</evidence>
<accession>A0A1H1LCC4</accession>
<dbReference type="OrthoDB" id="3401800at2"/>
<evidence type="ECO:0000256" key="3">
    <source>
        <dbReference type="ARBA" id="ARBA00023239"/>
    </source>
</evidence>
<keyword evidence="2 5" id="KW-0663">Pyridoxal phosphate</keyword>
<gene>
    <name evidence="7" type="ORF">SAMN04488543_0194</name>
</gene>
<dbReference type="Gene3D" id="3.40.640.10">
    <property type="entry name" value="Type I PLP-dependent aspartate aminotransferase-like (Major domain)"/>
    <property type="match status" value="1"/>
</dbReference>
<reference evidence="7 8" key="1">
    <citation type="submission" date="2016-10" db="EMBL/GenBank/DDBJ databases">
        <authorList>
            <person name="de Groot N.N."/>
        </authorList>
    </citation>
    <scope>NUCLEOTIDE SEQUENCE [LARGE SCALE GENOMIC DNA]</scope>
    <source>
        <strain evidence="7 8">DSM 21741</strain>
    </source>
</reference>
<evidence type="ECO:0000256" key="1">
    <source>
        <dbReference type="ARBA" id="ARBA00001933"/>
    </source>
</evidence>
<dbReference type="GO" id="GO:0004058">
    <property type="term" value="F:aromatic-L-amino-acid decarboxylase activity"/>
    <property type="evidence" value="ECO:0007669"/>
    <property type="project" value="UniProtKB-ARBA"/>
</dbReference>
<dbReference type="InterPro" id="IPR015422">
    <property type="entry name" value="PyrdxlP-dep_Trfase_small"/>
</dbReference>
<dbReference type="GO" id="GO:0019752">
    <property type="term" value="P:carboxylic acid metabolic process"/>
    <property type="evidence" value="ECO:0007669"/>
    <property type="project" value="InterPro"/>
</dbReference>
<organism evidence="7 8">
    <name type="scientific">Friedmanniella luteola</name>
    <dbReference type="NCBI Taxonomy" id="546871"/>
    <lineage>
        <taxon>Bacteria</taxon>
        <taxon>Bacillati</taxon>
        <taxon>Actinomycetota</taxon>
        <taxon>Actinomycetes</taxon>
        <taxon>Propionibacteriales</taxon>
        <taxon>Nocardioidaceae</taxon>
        <taxon>Friedmanniella</taxon>
    </lineage>
</organism>
<dbReference type="PANTHER" id="PTHR42735">
    <property type="match status" value="1"/>
</dbReference>
<keyword evidence="8" id="KW-1185">Reference proteome</keyword>
<dbReference type="Gene3D" id="3.90.1150.10">
    <property type="entry name" value="Aspartate Aminotransferase, domain 1"/>
    <property type="match status" value="1"/>
</dbReference>
<feature type="modified residue" description="N6-(pyridoxal phosphate)lysine" evidence="5">
    <location>
        <position position="232"/>
    </location>
</feature>